<evidence type="ECO:0000256" key="1">
    <source>
        <dbReference type="ARBA" id="ARBA00022448"/>
    </source>
</evidence>
<dbReference type="PROSITE" id="PS00211">
    <property type="entry name" value="ABC_TRANSPORTER_1"/>
    <property type="match status" value="1"/>
</dbReference>
<dbReference type="InterPro" id="IPR003593">
    <property type="entry name" value="AAA+_ATPase"/>
</dbReference>
<dbReference type="Gene3D" id="3.40.50.300">
    <property type="entry name" value="P-loop containing nucleotide triphosphate hydrolases"/>
    <property type="match status" value="1"/>
</dbReference>
<feature type="domain" description="ABC transporter" evidence="4">
    <location>
        <begin position="2"/>
        <end position="232"/>
    </location>
</feature>
<dbReference type="InterPro" id="IPR017871">
    <property type="entry name" value="ABC_transporter-like_CS"/>
</dbReference>
<gene>
    <name evidence="5" type="ORF">SAMN04488539_2195</name>
</gene>
<dbReference type="STRING" id="1203190.GCA_000312345_00741"/>
<evidence type="ECO:0000256" key="2">
    <source>
        <dbReference type="ARBA" id="ARBA00022741"/>
    </source>
</evidence>
<reference evidence="5 6" key="1">
    <citation type="submission" date="2016-10" db="EMBL/GenBank/DDBJ databases">
        <authorList>
            <person name="de Groot N.N."/>
        </authorList>
    </citation>
    <scope>NUCLEOTIDE SEQUENCE [LARGE SCALE GENOMIC DNA]</scope>
    <source>
        <strain evidence="5 6">DSM 45434</strain>
    </source>
</reference>
<evidence type="ECO:0000313" key="5">
    <source>
        <dbReference type="EMBL" id="SDS69797.1"/>
    </source>
</evidence>
<dbReference type="CDD" id="cd03293">
    <property type="entry name" value="ABC_NrtD_SsuB_transporters"/>
    <property type="match status" value="1"/>
</dbReference>
<keyword evidence="1" id="KW-0813">Transport</keyword>
<dbReference type="Pfam" id="PF00005">
    <property type="entry name" value="ABC_tran"/>
    <property type="match status" value="1"/>
</dbReference>
<keyword evidence="2" id="KW-0547">Nucleotide-binding</keyword>
<protein>
    <submittedName>
        <fullName evidence="5">NitT/TauT family transport system ATP-binding protein</fullName>
    </submittedName>
</protein>
<keyword evidence="6" id="KW-1185">Reference proteome</keyword>
<accession>A0A1H1UBF6</accession>
<evidence type="ECO:0000313" key="6">
    <source>
        <dbReference type="Proteomes" id="UP000182237"/>
    </source>
</evidence>
<dbReference type="PANTHER" id="PTHR42788:SF13">
    <property type="entry name" value="ALIPHATIC SULFONATES IMPORT ATP-BINDING PROTEIN SSUB"/>
    <property type="match status" value="1"/>
</dbReference>
<dbReference type="PANTHER" id="PTHR42788">
    <property type="entry name" value="TAURINE IMPORT ATP-BINDING PROTEIN-RELATED"/>
    <property type="match status" value="1"/>
</dbReference>
<organism evidence="5 6">
    <name type="scientific">Corynebacterium timonense</name>
    <dbReference type="NCBI Taxonomy" id="441500"/>
    <lineage>
        <taxon>Bacteria</taxon>
        <taxon>Bacillati</taxon>
        <taxon>Actinomycetota</taxon>
        <taxon>Actinomycetes</taxon>
        <taxon>Mycobacteriales</taxon>
        <taxon>Corynebacteriaceae</taxon>
        <taxon>Corynebacterium</taxon>
    </lineage>
</organism>
<dbReference type="PROSITE" id="PS50893">
    <property type="entry name" value="ABC_TRANSPORTER_2"/>
    <property type="match status" value="1"/>
</dbReference>
<dbReference type="InterPro" id="IPR027417">
    <property type="entry name" value="P-loop_NTPase"/>
</dbReference>
<keyword evidence="3 5" id="KW-0067">ATP-binding</keyword>
<sequence>MITLDHVSHVYTTEDGEQVPSLQKFSLNIADGERVCVVGPSGCGKSTLLRLIAGFLLPTTGTITVAGRTVKGPGNHCGVVFQQPTLFPWLRVKDNIRFGASLTGDPEQEKAAERLTEVVGLSEARERFPHELSGGMQQRAQIARVLAQSPRVVLMDEPFGALDPFTREQLQADLLGIWAASTPSIVFVTHSVDEALLLGQRVVVMAAKPGRIVGVYDVPDVYGSLAGAEPDLAAVSDLPEFRELRREVKGAISEAAVNTSSV</sequence>
<dbReference type="GO" id="GO:0005524">
    <property type="term" value="F:ATP binding"/>
    <property type="evidence" value="ECO:0007669"/>
    <property type="project" value="UniProtKB-KW"/>
</dbReference>
<dbReference type="EMBL" id="LT629765">
    <property type="protein sequence ID" value="SDS69797.1"/>
    <property type="molecule type" value="Genomic_DNA"/>
</dbReference>
<dbReference type="eggNOG" id="COG1116">
    <property type="taxonomic scope" value="Bacteria"/>
</dbReference>
<dbReference type="SUPFAM" id="SSF52540">
    <property type="entry name" value="P-loop containing nucleoside triphosphate hydrolases"/>
    <property type="match status" value="1"/>
</dbReference>
<dbReference type="Proteomes" id="UP000182237">
    <property type="component" value="Chromosome I"/>
</dbReference>
<evidence type="ECO:0000259" key="4">
    <source>
        <dbReference type="PROSITE" id="PS50893"/>
    </source>
</evidence>
<dbReference type="InterPro" id="IPR050166">
    <property type="entry name" value="ABC_transporter_ATP-bind"/>
</dbReference>
<name>A0A1H1UBF6_9CORY</name>
<evidence type="ECO:0000256" key="3">
    <source>
        <dbReference type="ARBA" id="ARBA00022840"/>
    </source>
</evidence>
<dbReference type="RefSeq" id="WP_019193591.1">
    <property type="nucleotide sequence ID" value="NZ_LT629765.1"/>
</dbReference>
<dbReference type="OrthoDB" id="8773773at2"/>
<dbReference type="GO" id="GO:0016887">
    <property type="term" value="F:ATP hydrolysis activity"/>
    <property type="evidence" value="ECO:0007669"/>
    <property type="project" value="InterPro"/>
</dbReference>
<proteinExistence type="predicted"/>
<dbReference type="AlphaFoldDB" id="A0A1H1UBF6"/>
<dbReference type="InterPro" id="IPR003439">
    <property type="entry name" value="ABC_transporter-like_ATP-bd"/>
</dbReference>
<dbReference type="SMART" id="SM00382">
    <property type="entry name" value="AAA"/>
    <property type="match status" value="1"/>
</dbReference>